<keyword evidence="2" id="KW-1185">Reference proteome</keyword>
<accession>A0ABQ3NQ24</accession>
<sequence length="443" mass="48116">MTQKRPAYYELGYGEDFGLTALTELLSRPGSATGPAAALGLAQELADRSEGEEAFELEEDARRLLASGLPERVLHTVWLAATANAFDPTGHGMTCRAWLERISEVATARLRQDKASRTPPPVRPVRDPRLCRAVVAELRVTAAALVGASPLPKLVDCLEHVVTGADADLGMRLLLRALKAHSVPVPYGQYRRLLALGWQFGLPPGAVHDGLAITWPPASAASRQGIDGDFGFSRLARQFTAGWHYRTPREAVAAAVKGDGYERPPGSEAAVLLEDTWRLLDPGLSDDVITVLWLAATDRGYSIDRFGISGREWLEQIAEVCEEHLTEVAPAYVPAAPAASPPPATGAGGEVLREIRAMSPLAASTTVSPAFHPVEGTTVMEALEQIATRIDPDLGFRLLVRTVEVLQLPLTEEQYTRYEALAGRYHYSEDHLLFSVDHLVQRT</sequence>
<proteinExistence type="predicted"/>
<comment type="caution">
    <text evidence="1">The sequence shown here is derived from an EMBL/GenBank/DDBJ whole genome shotgun (WGS) entry which is preliminary data.</text>
</comment>
<dbReference type="RefSeq" id="WP_191869688.1">
    <property type="nucleotide sequence ID" value="NZ_BMRU01000031.1"/>
</dbReference>
<evidence type="ECO:0000313" key="1">
    <source>
        <dbReference type="EMBL" id="GHI14837.1"/>
    </source>
</evidence>
<gene>
    <name evidence="1" type="ORF">Scinn_43000</name>
</gene>
<evidence type="ECO:0000313" key="2">
    <source>
        <dbReference type="Proteomes" id="UP000660554"/>
    </source>
</evidence>
<protein>
    <submittedName>
        <fullName evidence="1">Uncharacterized protein</fullName>
    </submittedName>
</protein>
<dbReference type="EMBL" id="BNDV01000008">
    <property type="protein sequence ID" value="GHI14837.1"/>
    <property type="molecule type" value="Genomic_DNA"/>
</dbReference>
<organism evidence="1 2">
    <name type="scientific">Streptomyces virginiae</name>
    <name type="common">Streptomyces cinnamonensis</name>
    <dbReference type="NCBI Taxonomy" id="1961"/>
    <lineage>
        <taxon>Bacteria</taxon>
        <taxon>Bacillati</taxon>
        <taxon>Actinomycetota</taxon>
        <taxon>Actinomycetes</taxon>
        <taxon>Kitasatosporales</taxon>
        <taxon>Streptomycetaceae</taxon>
        <taxon>Streptomyces</taxon>
    </lineage>
</organism>
<reference evidence="2" key="1">
    <citation type="submission" date="2020-09" db="EMBL/GenBank/DDBJ databases">
        <title>Whole genome shotgun sequence of Streptomyces cinnamonensis NBRC 15873.</title>
        <authorList>
            <person name="Komaki H."/>
            <person name="Tamura T."/>
        </authorList>
    </citation>
    <scope>NUCLEOTIDE SEQUENCE [LARGE SCALE GENOMIC DNA]</scope>
    <source>
        <strain evidence="2">NBRC 15873</strain>
    </source>
</reference>
<dbReference type="Proteomes" id="UP000660554">
    <property type="component" value="Unassembled WGS sequence"/>
</dbReference>
<dbReference type="GeneID" id="86951787"/>
<name>A0ABQ3NQ24_STRVG</name>